<keyword evidence="7 11" id="KW-0238">DNA-binding</keyword>
<sequence>MDGSLFHIFCTTGRSKVDGYAFYTHLKREFPDDLPPHSTPGVVSAAPTVGGMREKKRRRVPEGEPCAVCQDIATGYHYGVASCNGCKTFFRRTIVSEHTFVCQYQGNCDVTKNIRCACRHCRFNKCLSVGMDAKAIQNDRDRIGPSRRTATIKLELKQPSSSEDERFSLSPQRSLEDKLLEQLTFIEELCGVLRKKKLPHVDCVKQVMDSPTLVYVANDLEIDQDTQFKDFYPATMPDIQMWNKRELRVCLEWVKTFEEFQKLCEADRMALVHNFAFTFNILNRVFYSIDKNHDRITYANGAYILRQPQETVRIPGCRPIYHRQMDEIMKPFRDLAINTAEFACFKATIFFNPDACDLTPTGKIDVQFERQKYLSALFQLITMKLGTAQGALKFGQLLMMSASIQNIIAQNEENMQVMEVFQNTWRIDRFVKELCMRVY</sequence>
<keyword evidence="5 11" id="KW-0862">Zinc</keyword>
<evidence type="ECO:0000256" key="11">
    <source>
        <dbReference type="RuleBase" id="RU004334"/>
    </source>
</evidence>
<dbReference type="Gene3D" id="3.30.50.10">
    <property type="entry name" value="Erythroid Transcription Factor GATA-1, subunit A"/>
    <property type="match status" value="1"/>
</dbReference>
<comment type="similarity">
    <text evidence="2 11">Belongs to the nuclear hormone receptor family.</text>
</comment>
<protein>
    <recommendedName>
        <fullName evidence="16">Nuclear receptor domain-containing protein</fullName>
    </recommendedName>
</protein>
<dbReference type="GO" id="GO:0003700">
    <property type="term" value="F:DNA-binding transcription factor activity"/>
    <property type="evidence" value="ECO:0007669"/>
    <property type="project" value="InterPro"/>
</dbReference>
<dbReference type="InterPro" id="IPR000536">
    <property type="entry name" value="Nucl_hrmn_rcpt_lig-bd"/>
</dbReference>
<dbReference type="SUPFAM" id="SSF48508">
    <property type="entry name" value="Nuclear receptor ligand-binding domain"/>
    <property type="match status" value="1"/>
</dbReference>
<dbReference type="InterPro" id="IPR035500">
    <property type="entry name" value="NHR-like_dom_sf"/>
</dbReference>
<organism evidence="14 15">
    <name type="scientific">Steinernema hermaphroditum</name>
    <dbReference type="NCBI Taxonomy" id="289476"/>
    <lineage>
        <taxon>Eukaryota</taxon>
        <taxon>Metazoa</taxon>
        <taxon>Ecdysozoa</taxon>
        <taxon>Nematoda</taxon>
        <taxon>Chromadorea</taxon>
        <taxon>Rhabditida</taxon>
        <taxon>Tylenchina</taxon>
        <taxon>Panagrolaimomorpha</taxon>
        <taxon>Strongyloidoidea</taxon>
        <taxon>Steinernematidae</taxon>
        <taxon>Steinernema</taxon>
    </lineage>
</organism>
<dbReference type="PRINTS" id="PR00047">
    <property type="entry name" value="STROIDFINGER"/>
</dbReference>
<dbReference type="Pfam" id="PF00105">
    <property type="entry name" value="zf-C4"/>
    <property type="match status" value="1"/>
</dbReference>
<accession>A0AA39LND9</accession>
<evidence type="ECO:0000256" key="1">
    <source>
        <dbReference type="ARBA" id="ARBA00004123"/>
    </source>
</evidence>
<dbReference type="InterPro" id="IPR013088">
    <property type="entry name" value="Znf_NHR/GATA"/>
</dbReference>
<evidence type="ECO:0000256" key="10">
    <source>
        <dbReference type="ARBA" id="ARBA00023242"/>
    </source>
</evidence>
<evidence type="ECO:0000256" key="3">
    <source>
        <dbReference type="ARBA" id="ARBA00022723"/>
    </source>
</evidence>
<evidence type="ECO:0000256" key="7">
    <source>
        <dbReference type="ARBA" id="ARBA00023125"/>
    </source>
</evidence>
<evidence type="ECO:0000256" key="6">
    <source>
        <dbReference type="ARBA" id="ARBA00023015"/>
    </source>
</evidence>
<comment type="subcellular location">
    <subcellularLocation>
        <location evidence="1 11">Nucleus</location>
    </subcellularLocation>
</comment>
<keyword evidence="3 11" id="KW-0479">Metal-binding</keyword>
<dbReference type="InterPro" id="IPR001723">
    <property type="entry name" value="Nuclear_hrmn_rcpt"/>
</dbReference>
<evidence type="ECO:0000256" key="5">
    <source>
        <dbReference type="ARBA" id="ARBA00022833"/>
    </source>
</evidence>
<feature type="domain" description="Nuclear receptor" evidence="12">
    <location>
        <begin position="63"/>
        <end position="138"/>
    </location>
</feature>
<dbReference type="SMART" id="SM00430">
    <property type="entry name" value="HOLI"/>
    <property type="match status" value="1"/>
</dbReference>
<dbReference type="FunFam" id="3.30.50.10:FF:000030">
    <property type="entry name" value="Nuclear Hormone Receptor family"/>
    <property type="match status" value="1"/>
</dbReference>
<gene>
    <name evidence="14" type="ORF">QR680_016949</name>
</gene>
<evidence type="ECO:0000313" key="14">
    <source>
        <dbReference type="EMBL" id="KAK0403490.1"/>
    </source>
</evidence>
<dbReference type="PANTHER" id="PTHR24083">
    <property type="entry name" value="NUCLEAR HORMONE RECEPTOR"/>
    <property type="match status" value="1"/>
</dbReference>
<evidence type="ECO:0000259" key="13">
    <source>
        <dbReference type="PROSITE" id="PS51843"/>
    </source>
</evidence>
<evidence type="ECO:0000256" key="2">
    <source>
        <dbReference type="ARBA" id="ARBA00005993"/>
    </source>
</evidence>
<keyword evidence="15" id="KW-1185">Reference proteome</keyword>
<dbReference type="PROSITE" id="PS51843">
    <property type="entry name" value="NR_LBD"/>
    <property type="match status" value="1"/>
</dbReference>
<reference evidence="14" key="1">
    <citation type="submission" date="2023-06" db="EMBL/GenBank/DDBJ databases">
        <title>Genomic analysis of the entomopathogenic nematode Steinernema hermaphroditum.</title>
        <authorList>
            <person name="Schwarz E.M."/>
            <person name="Heppert J.K."/>
            <person name="Baniya A."/>
            <person name="Schwartz H.T."/>
            <person name="Tan C.-H."/>
            <person name="Antoshechkin I."/>
            <person name="Sternberg P.W."/>
            <person name="Goodrich-Blair H."/>
            <person name="Dillman A.R."/>
        </authorList>
    </citation>
    <scope>NUCLEOTIDE SEQUENCE</scope>
    <source>
        <strain evidence="14">PS9179</strain>
        <tissue evidence="14">Whole animal</tissue>
    </source>
</reference>
<dbReference type="InterPro" id="IPR050274">
    <property type="entry name" value="Nuclear_hormone_rcpt_NR2"/>
</dbReference>
<dbReference type="PROSITE" id="PS51030">
    <property type="entry name" value="NUCLEAR_REC_DBD_2"/>
    <property type="match status" value="1"/>
</dbReference>
<dbReference type="GO" id="GO:0008270">
    <property type="term" value="F:zinc ion binding"/>
    <property type="evidence" value="ECO:0007669"/>
    <property type="project" value="UniProtKB-KW"/>
</dbReference>
<dbReference type="CDD" id="cd06960">
    <property type="entry name" value="NR_DBD_HNF4A"/>
    <property type="match status" value="1"/>
</dbReference>
<dbReference type="PROSITE" id="PS00031">
    <property type="entry name" value="NUCLEAR_REC_DBD_1"/>
    <property type="match status" value="1"/>
</dbReference>
<dbReference type="InterPro" id="IPR049636">
    <property type="entry name" value="HNF4-like_DBD"/>
</dbReference>
<evidence type="ECO:0000256" key="9">
    <source>
        <dbReference type="ARBA" id="ARBA00023170"/>
    </source>
</evidence>
<dbReference type="GO" id="GO:0005634">
    <property type="term" value="C:nucleus"/>
    <property type="evidence" value="ECO:0007669"/>
    <property type="project" value="UniProtKB-SubCell"/>
</dbReference>
<dbReference type="Gene3D" id="1.10.565.10">
    <property type="entry name" value="Retinoid X Receptor"/>
    <property type="match status" value="1"/>
</dbReference>
<dbReference type="Pfam" id="PF00104">
    <property type="entry name" value="Hormone_recep"/>
    <property type="match status" value="1"/>
</dbReference>
<dbReference type="GO" id="GO:0000978">
    <property type="term" value="F:RNA polymerase II cis-regulatory region sequence-specific DNA binding"/>
    <property type="evidence" value="ECO:0007669"/>
    <property type="project" value="InterPro"/>
</dbReference>
<dbReference type="CDD" id="cd06157">
    <property type="entry name" value="NR_LBD"/>
    <property type="match status" value="1"/>
</dbReference>
<dbReference type="PRINTS" id="PR00398">
    <property type="entry name" value="STRDHORMONER"/>
</dbReference>
<proteinExistence type="inferred from homology"/>
<keyword evidence="9 11" id="KW-0675">Receptor</keyword>
<dbReference type="AlphaFoldDB" id="A0AA39LND9"/>
<evidence type="ECO:0000313" key="15">
    <source>
        <dbReference type="Proteomes" id="UP001175271"/>
    </source>
</evidence>
<comment type="caution">
    <text evidence="14">The sequence shown here is derived from an EMBL/GenBank/DDBJ whole genome shotgun (WGS) entry which is preliminary data.</text>
</comment>
<keyword evidence="10 11" id="KW-0539">Nucleus</keyword>
<keyword evidence="8 11" id="KW-0804">Transcription</keyword>
<dbReference type="SMART" id="SM00399">
    <property type="entry name" value="ZnF_C4"/>
    <property type="match status" value="1"/>
</dbReference>
<evidence type="ECO:0000256" key="8">
    <source>
        <dbReference type="ARBA" id="ARBA00023163"/>
    </source>
</evidence>
<dbReference type="EMBL" id="JAUCMV010000004">
    <property type="protein sequence ID" value="KAK0403490.1"/>
    <property type="molecule type" value="Genomic_DNA"/>
</dbReference>
<keyword evidence="6 11" id="KW-0805">Transcription regulation</keyword>
<evidence type="ECO:0000259" key="12">
    <source>
        <dbReference type="PROSITE" id="PS51030"/>
    </source>
</evidence>
<evidence type="ECO:0000256" key="4">
    <source>
        <dbReference type="ARBA" id="ARBA00022771"/>
    </source>
</evidence>
<dbReference type="SUPFAM" id="SSF57716">
    <property type="entry name" value="Glucocorticoid receptor-like (DNA-binding domain)"/>
    <property type="match status" value="1"/>
</dbReference>
<feature type="domain" description="NR LBD" evidence="13">
    <location>
        <begin position="199"/>
        <end position="437"/>
    </location>
</feature>
<dbReference type="Proteomes" id="UP001175271">
    <property type="component" value="Unassembled WGS sequence"/>
</dbReference>
<name>A0AA39LND9_9BILA</name>
<evidence type="ECO:0008006" key="16">
    <source>
        <dbReference type="Google" id="ProtNLM"/>
    </source>
</evidence>
<keyword evidence="4 11" id="KW-0863">Zinc-finger</keyword>
<dbReference type="InterPro" id="IPR001628">
    <property type="entry name" value="Znf_hrmn_rcpt"/>
</dbReference>